<gene>
    <name evidence="15" type="ORF">TrRE_jg415</name>
</gene>
<keyword evidence="6 12" id="KW-0862">Zinc</keyword>
<evidence type="ECO:0000313" key="16">
    <source>
        <dbReference type="Proteomes" id="UP001165082"/>
    </source>
</evidence>
<dbReference type="EMBL" id="BRXZ01003840">
    <property type="protein sequence ID" value="GMH63025.1"/>
    <property type="molecule type" value="Genomic_DNA"/>
</dbReference>
<evidence type="ECO:0000256" key="3">
    <source>
        <dbReference type="ARBA" id="ARBA00022664"/>
    </source>
</evidence>
<evidence type="ECO:0000256" key="12">
    <source>
        <dbReference type="RuleBase" id="RU367126"/>
    </source>
</evidence>
<dbReference type="Gene3D" id="6.10.140.1790">
    <property type="match status" value="1"/>
</dbReference>
<comment type="similarity">
    <text evidence="2 12">Belongs to the BBP/SF1 family.</text>
</comment>
<keyword evidence="4 12" id="KW-0479">Metal-binding</keyword>
<dbReference type="AlphaFoldDB" id="A0A9W7A828"/>
<dbReference type="InterPro" id="IPR055256">
    <property type="entry name" value="KH_1_KHDC4/BBP-like"/>
</dbReference>
<feature type="region of interest" description="Disordered" evidence="13">
    <location>
        <begin position="135"/>
        <end position="156"/>
    </location>
</feature>
<dbReference type="PANTHER" id="PTHR11208">
    <property type="entry name" value="RNA-BINDING PROTEIN RELATED"/>
    <property type="match status" value="1"/>
</dbReference>
<accession>A0A9W7A828</accession>
<dbReference type="Proteomes" id="UP001165082">
    <property type="component" value="Unassembled WGS sequence"/>
</dbReference>
<dbReference type="InterPro" id="IPR036875">
    <property type="entry name" value="Znf_CCHC_sf"/>
</dbReference>
<dbReference type="InterPro" id="IPR036612">
    <property type="entry name" value="KH_dom_type_1_sf"/>
</dbReference>
<dbReference type="InterPro" id="IPR045071">
    <property type="entry name" value="BBP-like"/>
</dbReference>
<dbReference type="SMART" id="SM00343">
    <property type="entry name" value="ZnF_C2HC"/>
    <property type="match status" value="2"/>
</dbReference>
<dbReference type="GO" id="GO:0000398">
    <property type="term" value="P:mRNA splicing, via spliceosome"/>
    <property type="evidence" value="ECO:0007669"/>
    <property type="project" value="UniProtKB-UniRule"/>
</dbReference>
<evidence type="ECO:0000256" key="8">
    <source>
        <dbReference type="ARBA" id="ARBA00023187"/>
    </source>
</evidence>
<dbReference type="Gene3D" id="3.30.1370.10">
    <property type="entry name" value="K Homology domain, type 1"/>
    <property type="match status" value="1"/>
</dbReference>
<dbReference type="InterPro" id="IPR004087">
    <property type="entry name" value="KH_dom"/>
</dbReference>
<organism evidence="15 16">
    <name type="scientific">Triparma retinervis</name>
    <dbReference type="NCBI Taxonomy" id="2557542"/>
    <lineage>
        <taxon>Eukaryota</taxon>
        <taxon>Sar</taxon>
        <taxon>Stramenopiles</taxon>
        <taxon>Ochrophyta</taxon>
        <taxon>Bolidophyceae</taxon>
        <taxon>Parmales</taxon>
        <taxon>Triparmaceae</taxon>
        <taxon>Triparma</taxon>
    </lineage>
</organism>
<dbReference type="InterPro" id="IPR032570">
    <property type="entry name" value="SF1-HH"/>
</dbReference>
<keyword evidence="5 10" id="KW-0863">Zinc-finger</keyword>
<reference evidence="15" key="1">
    <citation type="submission" date="2022-07" db="EMBL/GenBank/DDBJ databases">
        <title>Genome analysis of Parmales, a sister group of diatoms, reveals the evolutionary specialization of diatoms from phago-mixotrophs to photoautotrophs.</title>
        <authorList>
            <person name="Ban H."/>
            <person name="Sato S."/>
            <person name="Yoshikawa S."/>
            <person name="Kazumasa Y."/>
            <person name="Nakamura Y."/>
            <person name="Ichinomiya M."/>
            <person name="Saitoh K."/>
            <person name="Sato N."/>
            <person name="Blanc-Mathieu R."/>
            <person name="Endo H."/>
            <person name="Kuwata A."/>
            <person name="Ogata H."/>
        </authorList>
    </citation>
    <scope>NUCLEOTIDE SEQUENCE</scope>
</reference>
<evidence type="ECO:0000256" key="5">
    <source>
        <dbReference type="ARBA" id="ARBA00022771"/>
    </source>
</evidence>
<dbReference type="PROSITE" id="PS50158">
    <property type="entry name" value="ZF_CCHC"/>
    <property type="match status" value="1"/>
</dbReference>
<sequence>ELAAWSGWKEVYSLYLMVSEKKRISDDVGEAREETENGANKGGGGEAEQPKKKKRSRWGAKAEEKQEEGGTEKRGRSRWGASTQKEIQTIVPGVGMISLTPDANKKYLSLQLKLKEVNQKMRDIPIEVIRVEKLPKSHPDRSPSPPPIYDSYGRKTNSREARWKERYEESKLDLMEDIYDVDRRLLPGSFTKRKRKGKVFIPVKDHPTYNFIGLIIGPRGKTQRELEAKTGCKVAIRGKGSVKEGARGRRDGKAMEGEDEDLHVLLIGDTKEQVARACQVIRDMLVVIDDDKNEHKQRQLRELAVMNGTLKEDEYCTLCAQKGHRAFACPTRFNSYKGAGSQIKCSICGDSSHVARDCPVAAAGGQGAVSKEVLDTEYASFMNELDGKAPPRAQQQPAAAAQQGCIPVLGRGGGQQEQEVIPVL</sequence>
<keyword evidence="3 12" id="KW-0507">mRNA processing</keyword>
<feature type="compositionally biased region" description="Basic and acidic residues" evidence="13">
    <location>
        <begin position="25"/>
        <end position="35"/>
    </location>
</feature>
<evidence type="ECO:0000256" key="2">
    <source>
        <dbReference type="ARBA" id="ARBA00010382"/>
    </source>
</evidence>
<dbReference type="SUPFAM" id="SSF57756">
    <property type="entry name" value="Retrovirus zinc finger-like domains"/>
    <property type="match status" value="1"/>
</dbReference>
<evidence type="ECO:0000256" key="10">
    <source>
        <dbReference type="PROSITE-ProRule" id="PRU00047"/>
    </source>
</evidence>
<dbReference type="CDD" id="cd02395">
    <property type="entry name" value="KH-I_BBP"/>
    <property type="match status" value="1"/>
</dbReference>
<proteinExistence type="inferred from homology"/>
<keyword evidence="12" id="KW-0747">Spliceosome</keyword>
<dbReference type="Pfam" id="PF16275">
    <property type="entry name" value="SF1-HH"/>
    <property type="match status" value="1"/>
</dbReference>
<evidence type="ECO:0000256" key="7">
    <source>
        <dbReference type="ARBA" id="ARBA00022884"/>
    </source>
</evidence>
<dbReference type="SUPFAM" id="SSF54791">
    <property type="entry name" value="Eukaryotic type KH-domain (KH-domain type I)"/>
    <property type="match status" value="1"/>
</dbReference>
<feature type="compositionally biased region" description="Basic and acidic residues" evidence="13">
    <location>
        <begin position="60"/>
        <end position="74"/>
    </location>
</feature>
<dbReference type="Gene3D" id="4.10.60.10">
    <property type="entry name" value="Zinc finger, CCHC-type"/>
    <property type="match status" value="1"/>
</dbReference>
<comment type="subcellular location">
    <subcellularLocation>
        <location evidence="1 12">Nucleus</location>
    </subcellularLocation>
</comment>
<evidence type="ECO:0000256" key="1">
    <source>
        <dbReference type="ARBA" id="ARBA00004123"/>
    </source>
</evidence>
<dbReference type="OrthoDB" id="6777263at2759"/>
<feature type="non-terminal residue" evidence="15">
    <location>
        <position position="1"/>
    </location>
</feature>
<keyword evidence="8 12" id="KW-0508">mRNA splicing</keyword>
<dbReference type="SMART" id="SM00322">
    <property type="entry name" value="KH"/>
    <property type="match status" value="1"/>
</dbReference>
<dbReference type="PROSITE" id="PS50084">
    <property type="entry name" value="KH_TYPE_1"/>
    <property type="match status" value="1"/>
</dbReference>
<dbReference type="GO" id="GO:0003729">
    <property type="term" value="F:mRNA binding"/>
    <property type="evidence" value="ECO:0007669"/>
    <property type="project" value="TreeGrafter"/>
</dbReference>
<dbReference type="PANTHER" id="PTHR11208:SF45">
    <property type="entry name" value="SPLICING FACTOR 1"/>
    <property type="match status" value="1"/>
</dbReference>
<comment type="caution">
    <text evidence="15">The sequence shown here is derived from an EMBL/GenBank/DDBJ whole genome shotgun (WGS) entry which is preliminary data.</text>
</comment>
<comment type="function">
    <text evidence="12">Necessary for the splicing of pre-mRNA. Has a role in the recognition of the branch site (5'-UACUAAC-3'), the pyrimidine tract and the 3'-splice site at the 3'-end of introns.</text>
</comment>
<dbReference type="GO" id="GO:0048024">
    <property type="term" value="P:regulation of mRNA splicing, via spliceosome"/>
    <property type="evidence" value="ECO:0007669"/>
    <property type="project" value="TreeGrafter"/>
</dbReference>
<feature type="region of interest" description="Disordered" evidence="13">
    <location>
        <begin position="25"/>
        <end position="84"/>
    </location>
</feature>
<feature type="domain" description="CCHC-type" evidence="14">
    <location>
        <begin position="344"/>
        <end position="359"/>
    </location>
</feature>
<keyword evidence="9 12" id="KW-0539">Nucleus</keyword>
<keyword evidence="7 11" id="KW-0694">RNA-binding</keyword>
<evidence type="ECO:0000256" key="13">
    <source>
        <dbReference type="SAM" id="MobiDB-lite"/>
    </source>
</evidence>
<dbReference type="Pfam" id="PF22675">
    <property type="entry name" value="KH-I_KHDC4-BBP"/>
    <property type="match status" value="1"/>
</dbReference>
<dbReference type="GO" id="GO:0045131">
    <property type="term" value="F:pre-mRNA branch point binding"/>
    <property type="evidence" value="ECO:0007669"/>
    <property type="project" value="UniProtKB-UniRule"/>
</dbReference>
<evidence type="ECO:0000313" key="15">
    <source>
        <dbReference type="EMBL" id="GMH63025.1"/>
    </source>
</evidence>
<keyword evidence="16" id="KW-1185">Reference proteome</keyword>
<feature type="non-terminal residue" evidence="15">
    <location>
        <position position="424"/>
    </location>
</feature>
<dbReference type="InterPro" id="IPR001878">
    <property type="entry name" value="Znf_CCHC"/>
</dbReference>
<evidence type="ECO:0000259" key="14">
    <source>
        <dbReference type="PROSITE" id="PS50158"/>
    </source>
</evidence>
<evidence type="ECO:0000256" key="4">
    <source>
        <dbReference type="ARBA" id="ARBA00022723"/>
    </source>
</evidence>
<evidence type="ECO:0000256" key="6">
    <source>
        <dbReference type="ARBA" id="ARBA00022833"/>
    </source>
</evidence>
<evidence type="ECO:0000256" key="11">
    <source>
        <dbReference type="PROSITE-ProRule" id="PRU00117"/>
    </source>
</evidence>
<protein>
    <recommendedName>
        <fullName evidence="12">Branchpoint-bridging protein</fullName>
    </recommendedName>
</protein>
<dbReference type="GO" id="GO:0008270">
    <property type="term" value="F:zinc ion binding"/>
    <property type="evidence" value="ECO:0007669"/>
    <property type="project" value="UniProtKB-UniRule"/>
</dbReference>
<dbReference type="GO" id="GO:0005681">
    <property type="term" value="C:spliceosomal complex"/>
    <property type="evidence" value="ECO:0007669"/>
    <property type="project" value="UniProtKB-KW"/>
</dbReference>
<evidence type="ECO:0000256" key="9">
    <source>
        <dbReference type="ARBA" id="ARBA00023242"/>
    </source>
</evidence>
<dbReference type="InterPro" id="IPR047086">
    <property type="entry name" value="SF1-HH_sf"/>
</dbReference>
<name>A0A9W7A828_9STRA</name>